<evidence type="ECO:0000256" key="3">
    <source>
        <dbReference type="ARBA" id="ARBA00011738"/>
    </source>
</evidence>
<feature type="binding site" evidence="11">
    <location>
        <position position="175"/>
    </location>
    <ligand>
        <name>Mg(2+)</name>
        <dbReference type="ChEBI" id="CHEBI:18420"/>
    </ligand>
</feature>
<evidence type="ECO:0000256" key="11">
    <source>
        <dbReference type="HAMAP-Rule" id="MF_00315"/>
    </source>
</evidence>
<keyword evidence="4 11" id="KW-0808">Transferase</keyword>
<dbReference type="InterPro" id="IPR005477">
    <property type="entry name" value="Dxylulose-5-P_synthase"/>
</dbReference>
<feature type="binding site" evidence="11">
    <location>
        <position position="175"/>
    </location>
    <ligand>
        <name>thiamine diphosphate</name>
        <dbReference type="ChEBI" id="CHEBI:58937"/>
    </ligand>
</feature>
<comment type="function">
    <text evidence="11">Catalyzes the acyloin condensation reaction between C atoms 2 and 3 of pyruvate and glyceraldehyde 3-phosphate to yield 1-deoxy-D-xylulose-5-phosphate (DXP).</text>
</comment>
<proteinExistence type="inferred from homology"/>
<dbReference type="GO" id="GO:0019288">
    <property type="term" value="P:isopentenyl diphosphate biosynthetic process, methylerythritol 4-phosphate pathway"/>
    <property type="evidence" value="ECO:0007669"/>
    <property type="project" value="TreeGrafter"/>
</dbReference>
<dbReference type="NCBIfam" id="TIGR00204">
    <property type="entry name" value="dxs"/>
    <property type="match status" value="1"/>
</dbReference>
<organism evidence="13 14">
    <name type="scientific">Candidatus Deianiraea vastatrix</name>
    <dbReference type="NCBI Taxonomy" id="2163644"/>
    <lineage>
        <taxon>Bacteria</taxon>
        <taxon>Pseudomonadati</taxon>
        <taxon>Pseudomonadota</taxon>
        <taxon>Alphaproteobacteria</taxon>
        <taxon>Rickettsiales</taxon>
        <taxon>Candidatus Deianiraeaceae</taxon>
        <taxon>Candidatus Deianiraea</taxon>
    </lineage>
</organism>
<evidence type="ECO:0000256" key="1">
    <source>
        <dbReference type="ARBA" id="ARBA00004980"/>
    </source>
</evidence>
<feature type="binding site" evidence="11">
    <location>
        <position position="74"/>
    </location>
    <ligand>
        <name>thiamine diphosphate</name>
        <dbReference type="ChEBI" id="CHEBI:58937"/>
    </ligand>
</feature>
<accession>A0A5B8XEA3</accession>
<evidence type="ECO:0000256" key="4">
    <source>
        <dbReference type="ARBA" id="ARBA00022679"/>
    </source>
</evidence>
<dbReference type="GO" id="GO:0009228">
    <property type="term" value="P:thiamine biosynthetic process"/>
    <property type="evidence" value="ECO:0007669"/>
    <property type="project" value="UniProtKB-UniRule"/>
</dbReference>
<keyword evidence="8 11" id="KW-0786">Thiamine pyrophosphate</keyword>
<keyword evidence="14" id="KW-1185">Reference proteome</keyword>
<dbReference type="Gene3D" id="3.40.50.970">
    <property type="match status" value="2"/>
</dbReference>
<reference evidence="13 14" key="1">
    <citation type="journal article" date="2019" name="ISME J.">
        <title>Deianiraea, an extracellular bacterium associated with the ciliate Paramecium, suggests an alternative scenario for the evolution of Rickettsiales.</title>
        <authorList>
            <person name="Castelli M."/>
            <person name="Sabaneyeva E."/>
            <person name="Lanzoni O."/>
            <person name="Lebedeva N."/>
            <person name="Floriano A.M."/>
            <person name="Gaiarsa S."/>
            <person name="Benken K."/>
            <person name="Modeo L."/>
            <person name="Bandi C."/>
            <person name="Potekhin A."/>
            <person name="Sassera D."/>
            <person name="Petroni G."/>
        </authorList>
    </citation>
    <scope>NUCLEOTIDE SEQUENCE [LARGE SCALE GENOMIC DNA]</scope>
    <source>
        <strain evidence="13">CyL4-1</strain>
    </source>
</reference>
<dbReference type="PANTHER" id="PTHR43322:SF5">
    <property type="entry name" value="1-DEOXY-D-XYLULOSE-5-PHOSPHATE SYNTHASE, CHLOROPLASTIC"/>
    <property type="match status" value="1"/>
</dbReference>
<feature type="binding site" evidence="11">
    <location>
        <position position="146"/>
    </location>
    <ligand>
        <name>Mg(2+)</name>
        <dbReference type="ChEBI" id="CHEBI:18420"/>
    </ligand>
</feature>
<feature type="binding site" evidence="11">
    <location>
        <begin position="115"/>
        <end position="117"/>
    </location>
    <ligand>
        <name>thiamine diphosphate</name>
        <dbReference type="ChEBI" id="CHEBI:58937"/>
    </ligand>
</feature>
<dbReference type="OrthoDB" id="9803371at2"/>
<dbReference type="GO" id="GO:0030976">
    <property type="term" value="F:thiamine pyrophosphate binding"/>
    <property type="evidence" value="ECO:0007669"/>
    <property type="project" value="UniProtKB-UniRule"/>
</dbReference>
<comment type="pathway">
    <text evidence="1 11">Metabolic intermediate biosynthesis; 1-deoxy-D-xylulose 5-phosphate biosynthesis; 1-deoxy-D-xylulose 5-phosphate from D-glyceraldehyde 3-phosphate and pyruvate: step 1/1.</text>
</comment>
<evidence type="ECO:0000256" key="2">
    <source>
        <dbReference type="ARBA" id="ARBA00011081"/>
    </source>
</evidence>
<dbReference type="InterPro" id="IPR033248">
    <property type="entry name" value="Transketolase_C"/>
</dbReference>
<dbReference type="HAMAP" id="MF_00315">
    <property type="entry name" value="DXP_synth"/>
    <property type="match status" value="1"/>
</dbReference>
<keyword evidence="6 11" id="KW-0460">Magnesium</keyword>
<dbReference type="EC" id="2.2.1.7" evidence="11"/>
<dbReference type="Gene3D" id="3.40.50.920">
    <property type="match status" value="1"/>
</dbReference>
<dbReference type="GO" id="GO:0008661">
    <property type="term" value="F:1-deoxy-D-xylulose-5-phosphate synthase activity"/>
    <property type="evidence" value="ECO:0007669"/>
    <property type="project" value="UniProtKB-UniRule"/>
</dbReference>
<comment type="catalytic activity">
    <reaction evidence="11">
        <text>D-glyceraldehyde 3-phosphate + pyruvate + H(+) = 1-deoxy-D-xylulose 5-phosphate + CO2</text>
        <dbReference type="Rhea" id="RHEA:12605"/>
        <dbReference type="ChEBI" id="CHEBI:15361"/>
        <dbReference type="ChEBI" id="CHEBI:15378"/>
        <dbReference type="ChEBI" id="CHEBI:16526"/>
        <dbReference type="ChEBI" id="CHEBI:57792"/>
        <dbReference type="ChEBI" id="CHEBI:59776"/>
        <dbReference type="EC" id="2.2.1.7"/>
    </reaction>
</comment>
<sequence length="617" mass="67285">MYRVLDRVNFPDDMRGFSVDELRDLAQDIRGYMIETLSKTGGHLGAGLGVVELSIALHYVFKTPIDKVIWDIGHQAYPHKILTGRKDLLPTIRQAGGISGFCSIFESEYDVFGAGHSSTSISAALGLAKGRDLKGERHDVVAVIGDSSITGGMAYEGLNNASDLGSKVIIILNDNDMSIAPAVGAMRNYLVRLIGSSRYIRARGRIKSMLPDFASRFMKKAESAVKDMIIGGNIFESMGFYYIGPIDGHEIEDVIEVLKTAKESDMAKPILIHVRTEKGRGYEPAKHAQDKLHGVVKFDIATGKQEKCRNLTYTDVFSRTLIHLARGDERVVAITAGMPNGTGLDKFGGQFPSRMFDVAIAEQHAVTFSGGLAMCGYKPYCVIYSTFLQRAYDQIIHDICIQKLPVRFAIDRAGYVGADGATHAGSFDIAFLSILPNIIVMAPSCEIELISMMKAANEINDMPCAFRYPRGLTCLEEMPDIEGINAAEIGKMRDIYVHEGDVVIISYGACLGEVKLAYEELKNVHGILVSVIDGRFAKPLDEARLKALGGRKIITVEEGSVCGFGGIVADFMSRNNLGARVVSLHMSDEFLAHDTISNMKAKSGIDKDGIVSFVLGI</sequence>
<name>A0A5B8XEA3_9RICK</name>
<gene>
    <name evidence="11" type="primary">dxs</name>
    <name evidence="13" type="ORF">Deia_00855</name>
</gene>
<keyword evidence="7 11" id="KW-0784">Thiamine biosynthesis</keyword>
<evidence type="ECO:0000256" key="7">
    <source>
        <dbReference type="ARBA" id="ARBA00022977"/>
    </source>
</evidence>
<dbReference type="PROSITE" id="PS00802">
    <property type="entry name" value="TRANSKETOLASE_2"/>
    <property type="match status" value="1"/>
</dbReference>
<dbReference type="InterPro" id="IPR005475">
    <property type="entry name" value="Transketolase-like_Pyr-bd"/>
</dbReference>
<dbReference type="SUPFAM" id="SSF52922">
    <property type="entry name" value="TK C-terminal domain-like"/>
    <property type="match status" value="1"/>
</dbReference>
<dbReference type="InterPro" id="IPR020826">
    <property type="entry name" value="Transketolase_BS"/>
</dbReference>
<dbReference type="CDD" id="cd07033">
    <property type="entry name" value="TPP_PYR_DXS_TK_like"/>
    <property type="match status" value="1"/>
</dbReference>
<dbReference type="Pfam" id="PF02780">
    <property type="entry name" value="Transketolase_C"/>
    <property type="match status" value="1"/>
</dbReference>
<dbReference type="GO" id="GO:0000287">
    <property type="term" value="F:magnesium ion binding"/>
    <property type="evidence" value="ECO:0007669"/>
    <property type="project" value="UniProtKB-UniRule"/>
</dbReference>
<dbReference type="Pfam" id="PF13292">
    <property type="entry name" value="DXP_synthase_N"/>
    <property type="match status" value="1"/>
</dbReference>
<evidence type="ECO:0000256" key="5">
    <source>
        <dbReference type="ARBA" id="ARBA00022723"/>
    </source>
</evidence>
<comment type="subunit">
    <text evidence="3 11">Homodimer.</text>
</comment>
<dbReference type="UniPathway" id="UPA00064">
    <property type="reaction ID" value="UER00091"/>
</dbReference>
<comment type="function">
    <text evidence="10">The pyruvate dehydrogenase complex catalyzes the overall conversion of pyruvate to acetyl-CoA and CO(2). It contains multiple copies of three enzymatic components: pyruvate dehydrogenase (E1), dihydrolipoamide acetyltransferase (E2) and lipoamide dehydrogenase (E3).</text>
</comment>
<dbReference type="Proteomes" id="UP000321934">
    <property type="component" value="Chromosome"/>
</dbReference>
<comment type="cofactor">
    <cofactor evidence="11">
        <name>Mg(2+)</name>
        <dbReference type="ChEBI" id="CHEBI:18420"/>
    </cofactor>
    <text evidence="11">Binds 1 Mg(2+) ion per subunit.</text>
</comment>
<dbReference type="GO" id="GO:0005829">
    <property type="term" value="C:cytosol"/>
    <property type="evidence" value="ECO:0007669"/>
    <property type="project" value="TreeGrafter"/>
</dbReference>
<dbReference type="Pfam" id="PF02779">
    <property type="entry name" value="Transket_pyr"/>
    <property type="match status" value="1"/>
</dbReference>
<keyword evidence="5 11" id="KW-0479">Metal-binding</keyword>
<dbReference type="FunFam" id="3.40.50.970:FF:000005">
    <property type="entry name" value="1-deoxy-D-xylulose-5-phosphate synthase"/>
    <property type="match status" value="1"/>
</dbReference>
<dbReference type="EMBL" id="CP029077">
    <property type="protein sequence ID" value="QED23642.1"/>
    <property type="molecule type" value="Genomic_DNA"/>
</dbReference>
<dbReference type="SUPFAM" id="SSF52518">
    <property type="entry name" value="Thiamin diphosphate-binding fold (THDP-binding)"/>
    <property type="match status" value="1"/>
</dbReference>
<feature type="domain" description="Transketolase-like pyrimidine-binding" evidence="12">
    <location>
        <begin position="311"/>
        <end position="475"/>
    </location>
</feature>
<protein>
    <recommendedName>
        <fullName evidence="11">1-deoxy-D-xylulose-5-phosphate synthase</fullName>
        <ecNumber evidence="11">2.2.1.7</ecNumber>
    </recommendedName>
    <alternativeName>
        <fullName evidence="11">1-deoxyxylulose-5-phosphate synthase</fullName>
        <shortName evidence="11">DXP synthase</shortName>
        <shortName evidence="11">DXPS</shortName>
    </alternativeName>
</protein>
<dbReference type="GO" id="GO:0016114">
    <property type="term" value="P:terpenoid biosynthetic process"/>
    <property type="evidence" value="ECO:0007669"/>
    <property type="project" value="UniProtKB-UniRule"/>
</dbReference>
<dbReference type="CDD" id="cd02007">
    <property type="entry name" value="TPP_DXS"/>
    <property type="match status" value="1"/>
</dbReference>
<feature type="binding site" evidence="11">
    <location>
        <position position="282"/>
    </location>
    <ligand>
        <name>thiamine diphosphate</name>
        <dbReference type="ChEBI" id="CHEBI:58937"/>
    </ligand>
</feature>
<evidence type="ECO:0000256" key="9">
    <source>
        <dbReference type="ARBA" id="ARBA00023229"/>
    </source>
</evidence>
<dbReference type="PANTHER" id="PTHR43322">
    <property type="entry name" value="1-D-DEOXYXYLULOSE 5-PHOSPHATE SYNTHASE-RELATED"/>
    <property type="match status" value="1"/>
</dbReference>
<dbReference type="AlphaFoldDB" id="A0A5B8XEA3"/>
<evidence type="ECO:0000313" key="14">
    <source>
        <dbReference type="Proteomes" id="UP000321934"/>
    </source>
</evidence>
<feature type="binding site" evidence="11">
    <location>
        <position position="362"/>
    </location>
    <ligand>
        <name>thiamine diphosphate</name>
        <dbReference type="ChEBI" id="CHEBI:58937"/>
    </ligand>
</feature>
<evidence type="ECO:0000256" key="6">
    <source>
        <dbReference type="ARBA" id="ARBA00022842"/>
    </source>
</evidence>
<evidence type="ECO:0000256" key="8">
    <source>
        <dbReference type="ARBA" id="ARBA00023052"/>
    </source>
</evidence>
<dbReference type="InterPro" id="IPR049557">
    <property type="entry name" value="Transketolase_CS"/>
</dbReference>
<dbReference type="InterPro" id="IPR009014">
    <property type="entry name" value="Transketo_C/PFOR_II"/>
</dbReference>
<keyword evidence="9 11" id="KW-0414">Isoprene biosynthesis</keyword>
<dbReference type="InterPro" id="IPR029061">
    <property type="entry name" value="THDP-binding"/>
</dbReference>
<evidence type="ECO:0000259" key="12">
    <source>
        <dbReference type="SMART" id="SM00861"/>
    </source>
</evidence>
<dbReference type="SMART" id="SM00861">
    <property type="entry name" value="Transket_pyr"/>
    <property type="match status" value="1"/>
</dbReference>
<dbReference type="NCBIfam" id="NF003933">
    <property type="entry name" value="PRK05444.2-2"/>
    <property type="match status" value="1"/>
</dbReference>
<evidence type="ECO:0000313" key="13">
    <source>
        <dbReference type="EMBL" id="QED23642.1"/>
    </source>
</evidence>
<evidence type="ECO:0000256" key="10">
    <source>
        <dbReference type="ARBA" id="ARBA00025211"/>
    </source>
</evidence>
<comment type="similarity">
    <text evidence="2 11">Belongs to the transketolase family. DXPS subfamily.</text>
</comment>
<comment type="caution">
    <text evidence="11">Lacks conserved residue(s) required for the propagation of feature annotation.</text>
</comment>
<dbReference type="RefSeq" id="WP_146820906.1">
    <property type="nucleotide sequence ID" value="NZ_CP029077.1"/>
</dbReference>
<comment type="cofactor">
    <cofactor evidence="11">
        <name>thiamine diphosphate</name>
        <dbReference type="ChEBI" id="CHEBI:58937"/>
    </cofactor>
    <text evidence="11">Binds 1 thiamine pyrophosphate per subunit.</text>
</comment>
<dbReference type="PROSITE" id="PS00801">
    <property type="entry name" value="TRANSKETOLASE_1"/>
    <property type="match status" value="1"/>
</dbReference>